<evidence type="ECO:0000313" key="2">
    <source>
        <dbReference type="Proteomes" id="UP001149822"/>
    </source>
</evidence>
<dbReference type="EMBL" id="JAPTYD010000086">
    <property type="protein sequence ID" value="MCZ0964315.1"/>
    <property type="molecule type" value="Genomic_DNA"/>
</dbReference>
<accession>A0ABT4JB80</accession>
<comment type="caution">
    <text evidence="1">The sequence shown here is derived from an EMBL/GenBank/DDBJ whole genome shotgun (WGS) entry which is preliminary data.</text>
</comment>
<dbReference type="RefSeq" id="WP_268944408.1">
    <property type="nucleotide sequence ID" value="NZ_JAPTYD010000086.1"/>
</dbReference>
<dbReference type="InterPro" id="IPR018738">
    <property type="entry name" value="DUF2280"/>
</dbReference>
<organism evidence="1 2">
    <name type="scientific">Paracoccus benzoatiresistens</name>
    <dbReference type="NCBI Taxonomy" id="2997341"/>
    <lineage>
        <taxon>Bacteria</taxon>
        <taxon>Pseudomonadati</taxon>
        <taxon>Pseudomonadota</taxon>
        <taxon>Alphaproteobacteria</taxon>
        <taxon>Rhodobacterales</taxon>
        <taxon>Paracoccaceae</taxon>
        <taxon>Paracoccus</taxon>
    </lineage>
</organism>
<proteinExistence type="predicted"/>
<keyword evidence="2" id="KW-1185">Reference proteome</keyword>
<evidence type="ECO:0000313" key="1">
    <source>
        <dbReference type="EMBL" id="MCZ0964315.1"/>
    </source>
</evidence>
<name>A0ABT4JB80_9RHOB</name>
<dbReference type="Proteomes" id="UP001149822">
    <property type="component" value="Unassembled WGS sequence"/>
</dbReference>
<reference evidence="1" key="1">
    <citation type="submission" date="2022-12" db="EMBL/GenBank/DDBJ databases">
        <title>Paracoccus sp. EF6 isolated from a lake water.</title>
        <authorList>
            <person name="Liu H."/>
        </authorList>
    </citation>
    <scope>NUCLEOTIDE SEQUENCE</scope>
    <source>
        <strain evidence="1">EF6</strain>
    </source>
</reference>
<sequence length="153" mass="16849">MAGAKLNNEVRTFIVQALACFDGPSAVVKAVEDEFRITIARQSVEAYDPTKRAGRDLATKWRTIFEETRTAFLEDTSKIGISHRAVRLRALQRMAEKAETQGNMVLASSLLEQAAKEMGGAFTNRREVTGKEGGALEVKTLADFYADLPRPDA</sequence>
<dbReference type="Pfam" id="PF10045">
    <property type="entry name" value="DUF2280"/>
    <property type="match status" value="1"/>
</dbReference>
<protein>
    <submittedName>
        <fullName evidence="1">DUF2280 domain-containing protein</fullName>
    </submittedName>
</protein>
<gene>
    <name evidence="1" type="ORF">OU682_22350</name>
</gene>